<dbReference type="EMBL" id="BPLR01013597">
    <property type="protein sequence ID" value="GIY62236.1"/>
    <property type="molecule type" value="Genomic_DNA"/>
</dbReference>
<evidence type="ECO:0000313" key="2">
    <source>
        <dbReference type="Proteomes" id="UP001054945"/>
    </source>
</evidence>
<proteinExistence type="predicted"/>
<evidence type="ECO:0000313" key="1">
    <source>
        <dbReference type="EMBL" id="GIY62236.1"/>
    </source>
</evidence>
<protein>
    <submittedName>
        <fullName evidence="1">Uncharacterized protein</fullName>
    </submittedName>
</protein>
<sequence>MVSFLLRKQCVVLINSAILKKSCYCSREIAILFHLNDSVPHPFINSRFRAEAANSIREGFTRSRKKKSKENFAWITPFSAIGGKEGVEK</sequence>
<name>A0AAV4UWW0_CAEEX</name>
<dbReference type="Proteomes" id="UP001054945">
    <property type="component" value="Unassembled WGS sequence"/>
</dbReference>
<gene>
    <name evidence="1" type="ORF">CEXT_74201</name>
</gene>
<organism evidence="1 2">
    <name type="scientific">Caerostris extrusa</name>
    <name type="common">Bark spider</name>
    <name type="synonym">Caerostris bankana</name>
    <dbReference type="NCBI Taxonomy" id="172846"/>
    <lineage>
        <taxon>Eukaryota</taxon>
        <taxon>Metazoa</taxon>
        <taxon>Ecdysozoa</taxon>
        <taxon>Arthropoda</taxon>
        <taxon>Chelicerata</taxon>
        <taxon>Arachnida</taxon>
        <taxon>Araneae</taxon>
        <taxon>Araneomorphae</taxon>
        <taxon>Entelegynae</taxon>
        <taxon>Araneoidea</taxon>
        <taxon>Araneidae</taxon>
        <taxon>Caerostris</taxon>
    </lineage>
</organism>
<accession>A0AAV4UWW0</accession>
<dbReference type="AlphaFoldDB" id="A0AAV4UWW0"/>
<reference evidence="1 2" key="1">
    <citation type="submission" date="2021-06" db="EMBL/GenBank/DDBJ databases">
        <title>Caerostris extrusa draft genome.</title>
        <authorList>
            <person name="Kono N."/>
            <person name="Arakawa K."/>
        </authorList>
    </citation>
    <scope>NUCLEOTIDE SEQUENCE [LARGE SCALE GENOMIC DNA]</scope>
</reference>
<keyword evidence="2" id="KW-1185">Reference proteome</keyword>
<comment type="caution">
    <text evidence="1">The sequence shown here is derived from an EMBL/GenBank/DDBJ whole genome shotgun (WGS) entry which is preliminary data.</text>
</comment>